<dbReference type="PANTHER" id="PTHR12826:SF15">
    <property type="entry name" value="RIBONUCLEASE Y"/>
    <property type="match status" value="1"/>
</dbReference>
<dbReference type="InterPro" id="IPR036612">
    <property type="entry name" value="KH_dom_type_1_sf"/>
</dbReference>
<accession>A0A1Y6B3U8</accession>
<dbReference type="Gene3D" id="1.10.3210.10">
    <property type="entry name" value="Hypothetical protein af1432"/>
    <property type="match status" value="1"/>
</dbReference>
<dbReference type="PROSITE" id="PS51831">
    <property type="entry name" value="HD"/>
    <property type="match status" value="1"/>
</dbReference>
<evidence type="ECO:0000256" key="4">
    <source>
        <dbReference type="ARBA" id="ARBA00022884"/>
    </source>
</evidence>
<dbReference type="EC" id="3.1.-.-" evidence="5 6"/>
<evidence type="ECO:0000256" key="1">
    <source>
        <dbReference type="ARBA" id="ARBA00022722"/>
    </source>
</evidence>
<dbReference type="PANTHER" id="PTHR12826">
    <property type="entry name" value="RIBONUCLEASE Y"/>
    <property type="match status" value="1"/>
</dbReference>
<dbReference type="CDD" id="cd22431">
    <property type="entry name" value="KH-I_RNaseY"/>
    <property type="match status" value="1"/>
</dbReference>
<protein>
    <recommendedName>
        <fullName evidence="5 6">Ribonuclease Y</fullName>
        <shortName evidence="5">RNase Y</shortName>
        <ecNumber evidence="5 6">3.1.-.-</ecNumber>
    </recommendedName>
</protein>
<evidence type="ECO:0000256" key="5">
    <source>
        <dbReference type="HAMAP-Rule" id="MF_00335"/>
    </source>
</evidence>
<dbReference type="GO" id="GO:0005886">
    <property type="term" value="C:plasma membrane"/>
    <property type="evidence" value="ECO:0007669"/>
    <property type="project" value="UniProtKB-SubCell"/>
</dbReference>
<dbReference type="CDD" id="cd00077">
    <property type="entry name" value="HDc"/>
    <property type="match status" value="1"/>
</dbReference>
<dbReference type="InterPro" id="IPR004088">
    <property type="entry name" value="KH_dom_type_1"/>
</dbReference>
<feature type="transmembrane region" description="Helical" evidence="5">
    <location>
        <begin position="6"/>
        <end position="24"/>
    </location>
</feature>
<dbReference type="HAMAP" id="MF_00335">
    <property type="entry name" value="RNase_Y"/>
    <property type="match status" value="1"/>
</dbReference>
<dbReference type="SUPFAM" id="SSF109604">
    <property type="entry name" value="HD-domain/PDEase-like"/>
    <property type="match status" value="1"/>
</dbReference>
<comment type="similarity">
    <text evidence="5">Belongs to the RNase Y family.</text>
</comment>
<dbReference type="AlphaFoldDB" id="A0A1Y6B3U8"/>
<keyword evidence="5" id="KW-1133">Transmembrane helix</keyword>
<dbReference type="GO" id="GO:0004521">
    <property type="term" value="F:RNA endonuclease activity"/>
    <property type="evidence" value="ECO:0007669"/>
    <property type="project" value="UniProtKB-UniRule"/>
</dbReference>
<evidence type="ECO:0000259" key="8">
    <source>
        <dbReference type="PROSITE" id="PS51831"/>
    </source>
</evidence>
<dbReference type="InterPro" id="IPR003607">
    <property type="entry name" value="HD/PDEase_dom"/>
</dbReference>
<gene>
    <name evidence="5" type="primary">rny</name>
    <name evidence="9" type="ORF">SAMN06296036_101346</name>
</gene>
<dbReference type="SUPFAM" id="SSF54791">
    <property type="entry name" value="Eukaryotic type KH-domain (KH-domain type I)"/>
    <property type="match status" value="1"/>
</dbReference>
<evidence type="ECO:0000256" key="2">
    <source>
        <dbReference type="ARBA" id="ARBA00022759"/>
    </source>
</evidence>
<feature type="coiled-coil region" evidence="7">
    <location>
        <begin position="44"/>
        <end position="188"/>
    </location>
</feature>
<organism evidence="9 10">
    <name type="scientific">Pseudobacteriovorax antillogorgiicola</name>
    <dbReference type="NCBI Taxonomy" id="1513793"/>
    <lineage>
        <taxon>Bacteria</taxon>
        <taxon>Pseudomonadati</taxon>
        <taxon>Bdellovibrionota</taxon>
        <taxon>Oligoflexia</taxon>
        <taxon>Oligoflexales</taxon>
        <taxon>Pseudobacteriovoracaceae</taxon>
        <taxon>Pseudobacteriovorax</taxon>
    </lineage>
</organism>
<keyword evidence="5" id="KW-0812">Transmembrane</keyword>
<dbReference type="GO" id="GO:0016787">
    <property type="term" value="F:hydrolase activity"/>
    <property type="evidence" value="ECO:0007669"/>
    <property type="project" value="UniProtKB-KW"/>
</dbReference>
<dbReference type="Pfam" id="PF01966">
    <property type="entry name" value="HD"/>
    <property type="match status" value="1"/>
</dbReference>
<dbReference type="SMART" id="SM00322">
    <property type="entry name" value="KH"/>
    <property type="match status" value="1"/>
</dbReference>
<keyword evidence="2 5" id="KW-0255">Endonuclease</keyword>
<dbReference type="RefSeq" id="WP_200820644.1">
    <property type="nucleotide sequence ID" value="NZ_FWZT01000001.1"/>
</dbReference>
<dbReference type="InterPro" id="IPR017705">
    <property type="entry name" value="Ribonuclease_Y"/>
</dbReference>
<name>A0A1Y6B3U8_9BACT</name>
<proteinExistence type="inferred from homology"/>
<evidence type="ECO:0000256" key="6">
    <source>
        <dbReference type="NCBIfam" id="TIGR03319"/>
    </source>
</evidence>
<dbReference type="InterPro" id="IPR004087">
    <property type="entry name" value="KH_dom"/>
</dbReference>
<dbReference type="GO" id="GO:0006402">
    <property type="term" value="P:mRNA catabolic process"/>
    <property type="evidence" value="ECO:0007669"/>
    <property type="project" value="UniProtKB-UniRule"/>
</dbReference>
<dbReference type="PROSITE" id="PS50084">
    <property type="entry name" value="KH_TYPE_1"/>
    <property type="match status" value="1"/>
</dbReference>
<evidence type="ECO:0000256" key="7">
    <source>
        <dbReference type="SAM" id="Coils"/>
    </source>
</evidence>
<dbReference type="Proteomes" id="UP000192907">
    <property type="component" value="Unassembled WGS sequence"/>
</dbReference>
<dbReference type="SMART" id="SM00471">
    <property type="entry name" value="HDc"/>
    <property type="match status" value="1"/>
</dbReference>
<comment type="function">
    <text evidence="5">Endoribonuclease that initiates mRNA decay.</text>
</comment>
<dbReference type="Pfam" id="PF12072">
    <property type="entry name" value="RNase_Y_N"/>
    <property type="match status" value="1"/>
</dbReference>
<dbReference type="GO" id="GO:0003723">
    <property type="term" value="F:RNA binding"/>
    <property type="evidence" value="ECO:0007669"/>
    <property type="project" value="UniProtKB-UniRule"/>
</dbReference>
<reference evidence="10" key="1">
    <citation type="submission" date="2017-04" db="EMBL/GenBank/DDBJ databases">
        <authorList>
            <person name="Varghese N."/>
            <person name="Submissions S."/>
        </authorList>
    </citation>
    <scope>NUCLEOTIDE SEQUENCE [LARGE SCALE GENOMIC DNA]</scope>
    <source>
        <strain evidence="10">RKEM611</strain>
    </source>
</reference>
<evidence type="ECO:0000256" key="3">
    <source>
        <dbReference type="ARBA" id="ARBA00022801"/>
    </source>
</evidence>
<keyword evidence="3 5" id="KW-0378">Hydrolase</keyword>
<sequence length="521" mass="58722">MDTVISITVGLFFVIVGFMLGILFHRKSLKKTFDAAQMDSEKILEEANQERDRIIKEAHQEAKQENRQRRTQFDAEIKKRRTEFQKLENKVKNREQSVEKKLSVLEKKESDLEKMTGHLNQQEAHYRSMIKECELNLEENRKTLESIANMSQEEAKRELIKSLEADAKKAAQERLRQIEEETRVEADRIAQSTVSLAVQRVSSEYVNDSTITVVGLPSDEMKGRIIGREGRNIRAIEQATGVDLIIDDTPEAVILSCFNPIHREIAKISLERLIADGRIHPARIDETVKKVSSEFDQVIIENGEQAAFDSGITDLHPELVKHLGKLKYRTAGQQTVLQHVVEVAHICGIMAAEMGIDVKKAKRAGLLHDIGKSVDQEVEGHHSKIGADLCSKYNESADVIEAVLGHHTEELNFASPLTIVVHAANVLSERRPGARREVLETYIKRLKAMEDIVNGFEGISESFVIQAGREIRALVSPTGISDSEVIDLSNDIAFKLRKELTFPGQVKVTVVRESRQVDFAK</sequence>
<keyword evidence="10" id="KW-1185">Reference proteome</keyword>
<evidence type="ECO:0000313" key="10">
    <source>
        <dbReference type="Proteomes" id="UP000192907"/>
    </source>
</evidence>
<dbReference type="STRING" id="1513793.SAMN06296036_101346"/>
<keyword evidence="5" id="KW-1003">Cell membrane</keyword>
<feature type="domain" description="HD" evidence="8">
    <location>
        <begin position="336"/>
        <end position="430"/>
    </location>
</feature>
<dbReference type="Gene3D" id="3.30.1370.10">
    <property type="entry name" value="K Homology domain, type 1"/>
    <property type="match status" value="1"/>
</dbReference>
<dbReference type="InterPro" id="IPR006674">
    <property type="entry name" value="HD_domain"/>
</dbReference>
<keyword evidence="1 5" id="KW-0540">Nuclease</keyword>
<dbReference type="NCBIfam" id="TIGR00277">
    <property type="entry name" value="HDIG"/>
    <property type="match status" value="1"/>
</dbReference>
<comment type="subcellular location">
    <subcellularLocation>
        <location evidence="5">Cell membrane</location>
        <topology evidence="5">Single-pass membrane protein</topology>
    </subcellularLocation>
</comment>
<dbReference type="NCBIfam" id="TIGR03319">
    <property type="entry name" value="RNase_Y"/>
    <property type="match status" value="1"/>
</dbReference>
<keyword evidence="4 5" id="KW-0694">RNA-binding</keyword>
<dbReference type="EMBL" id="FWZT01000001">
    <property type="protein sequence ID" value="SME90275.1"/>
    <property type="molecule type" value="Genomic_DNA"/>
</dbReference>
<evidence type="ECO:0000313" key="9">
    <source>
        <dbReference type="EMBL" id="SME90275.1"/>
    </source>
</evidence>
<keyword evidence="7" id="KW-0175">Coiled coil</keyword>
<keyword evidence="5" id="KW-0472">Membrane</keyword>
<dbReference type="InterPro" id="IPR006675">
    <property type="entry name" value="HDIG_dom"/>
</dbReference>
<dbReference type="InterPro" id="IPR022711">
    <property type="entry name" value="RNase_Y_N"/>
</dbReference>
<dbReference type="Pfam" id="PF00013">
    <property type="entry name" value="KH_1"/>
    <property type="match status" value="1"/>
</dbReference>